<reference evidence="2" key="1">
    <citation type="submission" date="2022-04" db="EMBL/GenBank/DDBJ databases">
        <title>Shinella lacus sp. nov., a novel member of the genus Shinella from water.</title>
        <authorList>
            <person name="Deng Y."/>
        </authorList>
    </citation>
    <scope>NUCLEOTIDE SEQUENCE</scope>
    <source>
        <strain evidence="2">JCM 31239</strain>
    </source>
</reference>
<evidence type="ECO:0000313" key="2">
    <source>
        <dbReference type="EMBL" id="MDO6120933.1"/>
    </source>
</evidence>
<keyword evidence="3" id="KW-1185">Reference proteome</keyword>
<name>A0ABT8XBW8_9HYPH</name>
<organism evidence="2 3">
    <name type="scientific">Shinella curvata</name>
    <dbReference type="NCBI Taxonomy" id="1817964"/>
    <lineage>
        <taxon>Bacteria</taxon>
        <taxon>Pseudomonadati</taxon>
        <taxon>Pseudomonadota</taxon>
        <taxon>Alphaproteobacteria</taxon>
        <taxon>Hyphomicrobiales</taxon>
        <taxon>Rhizobiaceae</taxon>
        <taxon>Shinella</taxon>
    </lineage>
</organism>
<proteinExistence type="predicted"/>
<accession>A0ABT8XBW8</accession>
<sequence length="147" mass="16132">MTNQVVEAMARLTVGESHMVRKTISESDVYLYAGIVADFHPNHIDEEYAGKHLGRRVAHGALLPGFVSRATVEMIGERLNPPGYAAQEFRLKMISPAYIGDTITTTVTVSEVDPARRKVLMTTEIHVGERLCAVGETTVKVLRPVNG</sequence>
<evidence type="ECO:0000313" key="3">
    <source>
        <dbReference type="Proteomes" id="UP001177080"/>
    </source>
</evidence>
<dbReference type="PANTHER" id="PTHR43664">
    <property type="entry name" value="MONOAMINE OXIDASE-RELATED"/>
    <property type="match status" value="1"/>
</dbReference>
<dbReference type="InterPro" id="IPR052342">
    <property type="entry name" value="MCH/BMMD"/>
</dbReference>
<dbReference type="Gene3D" id="3.10.129.10">
    <property type="entry name" value="Hotdog Thioesterase"/>
    <property type="match status" value="1"/>
</dbReference>
<gene>
    <name evidence="2" type="ORF">GB928_007035</name>
</gene>
<dbReference type="RefSeq" id="WP_244761638.1">
    <property type="nucleotide sequence ID" value="NZ_JALJCJ010000004.1"/>
</dbReference>
<protein>
    <recommendedName>
        <fullName evidence="1">MaoC-like domain-containing protein</fullName>
    </recommendedName>
</protein>
<feature type="domain" description="MaoC-like" evidence="1">
    <location>
        <begin position="20"/>
        <end position="125"/>
    </location>
</feature>
<dbReference type="PANTHER" id="PTHR43664:SF1">
    <property type="entry name" value="BETA-METHYLMALYL-COA DEHYDRATASE"/>
    <property type="match status" value="1"/>
</dbReference>
<dbReference type="InterPro" id="IPR002539">
    <property type="entry name" value="MaoC-like_dom"/>
</dbReference>
<dbReference type="EMBL" id="WHSC02000002">
    <property type="protein sequence ID" value="MDO6120933.1"/>
    <property type="molecule type" value="Genomic_DNA"/>
</dbReference>
<evidence type="ECO:0000259" key="1">
    <source>
        <dbReference type="Pfam" id="PF01575"/>
    </source>
</evidence>
<dbReference type="SUPFAM" id="SSF54637">
    <property type="entry name" value="Thioesterase/thiol ester dehydrase-isomerase"/>
    <property type="match status" value="1"/>
</dbReference>
<dbReference type="Proteomes" id="UP001177080">
    <property type="component" value="Unassembled WGS sequence"/>
</dbReference>
<comment type="caution">
    <text evidence="2">The sequence shown here is derived from an EMBL/GenBank/DDBJ whole genome shotgun (WGS) entry which is preliminary data.</text>
</comment>
<dbReference type="Pfam" id="PF01575">
    <property type="entry name" value="MaoC_dehydratas"/>
    <property type="match status" value="1"/>
</dbReference>
<dbReference type="InterPro" id="IPR029069">
    <property type="entry name" value="HotDog_dom_sf"/>
</dbReference>